<evidence type="ECO:0000256" key="4">
    <source>
        <dbReference type="ARBA" id="ARBA00022917"/>
    </source>
</evidence>
<gene>
    <name evidence="7" type="ORF">AYBTSS11_LOCUS27645</name>
</gene>
<evidence type="ECO:0000256" key="1">
    <source>
        <dbReference type="ARBA" id="ARBA00005775"/>
    </source>
</evidence>
<sequence>MQALAVIIMCEQSNECRKMYIHDRGKLGYLIGKLPKPDIVDQVTLDAAWLILNKSTPEKFDVLKGQLNGITSAVIMTVDAISHIFHKAVLEPTFCPMYAQLCSYLNGNLPPFPSEEPGGKEITFKRVLLNTCQAAFEDANYTREELKMMTAPEQEMERMDKERLLKLSALGNIRLIGELWKQKMVPEMVVHYIIQKLLGYPDSKSGPVEENVEAICQFFITIGKHLDESPKSRSKSDTYFIRLKELSSNLQLVPRLRFMIQDVIELRASNWVPRREEISAKNITEIQSKAENFFGLRPVATASMKNTRGSVQGNVIPGGFAIARPGTGSLMPAMPGYRKIPGMSGFDNNNWKIPKARSLPKGDFSGVQSASSTNTLPSNSTTVNPKLLPQGSSGITSGRNSALVHGGGTFSTRPTNYGLAPDTEPQFSSPAKTVAPVPVSSEKPQAPAGGLNTDVLCRRTLSLLEEYFSVRLLEEALQRVEELKSPSYHPEFVKEAISLALDKSPPCVEPVASLIEYLYVKKILTAIDIGTGCLLFGSLLDDIGIDLPKAPSDFGMIIGKLILAGGLDFKVVKEILKKVEDDMFQRALFDSAVGAIKSASGQAVLDLQTSDIKACQSLLK</sequence>
<dbReference type="PANTHER" id="PTHR23253">
    <property type="entry name" value="EUKARYOTIC TRANSLATION INITIATION FACTOR 4 GAMMA"/>
    <property type="match status" value="1"/>
</dbReference>
<evidence type="ECO:0000256" key="5">
    <source>
        <dbReference type="SAM" id="MobiDB-lite"/>
    </source>
</evidence>
<dbReference type="SMART" id="SM00543">
    <property type="entry name" value="MIF4G"/>
    <property type="match status" value="1"/>
</dbReference>
<dbReference type="Pfam" id="PF02847">
    <property type="entry name" value="MA3"/>
    <property type="match status" value="1"/>
</dbReference>
<keyword evidence="2" id="KW-0396">Initiation factor</keyword>
<dbReference type="GO" id="GO:0003743">
    <property type="term" value="F:translation initiation factor activity"/>
    <property type="evidence" value="ECO:0007669"/>
    <property type="project" value="UniProtKB-KW"/>
</dbReference>
<dbReference type="Proteomes" id="UP001189624">
    <property type="component" value="Chromosome 9"/>
</dbReference>
<evidence type="ECO:0000256" key="3">
    <source>
        <dbReference type="ARBA" id="ARBA00022845"/>
    </source>
</evidence>
<feature type="region of interest" description="Disordered" evidence="5">
    <location>
        <begin position="357"/>
        <end position="448"/>
    </location>
</feature>
<protein>
    <recommendedName>
        <fullName evidence="6">MI domain-containing protein</fullName>
    </recommendedName>
</protein>
<evidence type="ECO:0000259" key="6">
    <source>
        <dbReference type="PROSITE" id="PS51366"/>
    </source>
</evidence>
<dbReference type="SMART" id="SM00544">
    <property type="entry name" value="MA3"/>
    <property type="match status" value="1"/>
</dbReference>
<dbReference type="AlphaFoldDB" id="A0AA86W0U8"/>
<evidence type="ECO:0000313" key="7">
    <source>
        <dbReference type="EMBL" id="CAJ1975520.1"/>
    </source>
</evidence>
<organism evidence="7 8">
    <name type="scientific">Sphenostylis stenocarpa</name>
    <dbReference type="NCBI Taxonomy" id="92480"/>
    <lineage>
        <taxon>Eukaryota</taxon>
        <taxon>Viridiplantae</taxon>
        <taxon>Streptophyta</taxon>
        <taxon>Embryophyta</taxon>
        <taxon>Tracheophyta</taxon>
        <taxon>Spermatophyta</taxon>
        <taxon>Magnoliopsida</taxon>
        <taxon>eudicotyledons</taxon>
        <taxon>Gunneridae</taxon>
        <taxon>Pentapetalae</taxon>
        <taxon>rosids</taxon>
        <taxon>fabids</taxon>
        <taxon>Fabales</taxon>
        <taxon>Fabaceae</taxon>
        <taxon>Papilionoideae</taxon>
        <taxon>50 kb inversion clade</taxon>
        <taxon>NPAAA clade</taxon>
        <taxon>indigoferoid/millettioid clade</taxon>
        <taxon>Phaseoleae</taxon>
        <taxon>Sphenostylis</taxon>
    </lineage>
</organism>
<dbReference type="Gene3D" id="1.25.40.180">
    <property type="match status" value="2"/>
</dbReference>
<keyword evidence="3" id="KW-0810">Translation regulation</keyword>
<evidence type="ECO:0000256" key="2">
    <source>
        <dbReference type="ARBA" id="ARBA00022540"/>
    </source>
</evidence>
<dbReference type="SUPFAM" id="SSF48371">
    <property type="entry name" value="ARM repeat"/>
    <property type="match status" value="2"/>
</dbReference>
<dbReference type="GO" id="GO:0016281">
    <property type="term" value="C:eukaryotic translation initiation factor 4F complex"/>
    <property type="evidence" value="ECO:0007669"/>
    <property type="project" value="TreeGrafter"/>
</dbReference>
<dbReference type="PROSITE" id="PS51366">
    <property type="entry name" value="MI"/>
    <property type="match status" value="1"/>
</dbReference>
<feature type="compositionally biased region" description="Polar residues" evidence="5">
    <location>
        <begin position="390"/>
        <end position="400"/>
    </location>
</feature>
<dbReference type="GO" id="GO:0003729">
    <property type="term" value="F:mRNA binding"/>
    <property type="evidence" value="ECO:0007669"/>
    <property type="project" value="TreeGrafter"/>
</dbReference>
<dbReference type="Pfam" id="PF02854">
    <property type="entry name" value="MIF4G"/>
    <property type="match status" value="1"/>
</dbReference>
<dbReference type="InterPro" id="IPR016024">
    <property type="entry name" value="ARM-type_fold"/>
</dbReference>
<keyword evidence="4" id="KW-0648">Protein biosynthesis</keyword>
<feature type="domain" description="MI" evidence="6">
    <location>
        <begin position="455"/>
        <end position="577"/>
    </location>
</feature>
<dbReference type="InterPro" id="IPR003890">
    <property type="entry name" value="MIF4G-like_typ-3"/>
</dbReference>
<accession>A0AA86W0U8</accession>
<dbReference type="EMBL" id="OY731406">
    <property type="protein sequence ID" value="CAJ1975520.1"/>
    <property type="molecule type" value="Genomic_DNA"/>
</dbReference>
<dbReference type="Gramene" id="rna-AYBTSS11_LOCUS27645">
    <property type="protein sequence ID" value="CAJ1975520.1"/>
    <property type="gene ID" value="gene-AYBTSS11_LOCUS27645"/>
</dbReference>
<dbReference type="InterPro" id="IPR003891">
    <property type="entry name" value="Initiation_fac_eIF4g_MI"/>
</dbReference>
<reference evidence="7" key="1">
    <citation type="submission" date="2023-10" db="EMBL/GenBank/DDBJ databases">
        <authorList>
            <person name="Domelevo Entfellner J.-B."/>
        </authorList>
    </citation>
    <scope>NUCLEOTIDE SEQUENCE</scope>
</reference>
<comment type="similarity">
    <text evidence="1">Belongs to the eukaryotic initiation factor 4G family.</text>
</comment>
<name>A0AA86W0U8_9FABA</name>
<keyword evidence="8" id="KW-1185">Reference proteome</keyword>
<feature type="compositionally biased region" description="Low complexity" evidence="5">
    <location>
        <begin position="369"/>
        <end position="384"/>
    </location>
</feature>
<proteinExistence type="inferred from homology"/>
<dbReference type="GO" id="GO:0006417">
    <property type="term" value="P:regulation of translation"/>
    <property type="evidence" value="ECO:0007669"/>
    <property type="project" value="UniProtKB-KW"/>
</dbReference>
<evidence type="ECO:0000313" key="8">
    <source>
        <dbReference type="Proteomes" id="UP001189624"/>
    </source>
</evidence>
<dbReference type="PANTHER" id="PTHR23253:SF53">
    <property type="entry name" value="EUKARYOTIC TRANSLATION INITIATION FACTOR ISOFORM 4G-1"/>
    <property type="match status" value="1"/>
</dbReference>